<organism evidence="2 3">
    <name type="scientific">Roseofilum casamattae BLCC-M143</name>
    <dbReference type="NCBI Taxonomy" id="3022442"/>
    <lineage>
        <taxon>Bacteria</taxon>
        <taxon>Bacillati</taxon>
        <taxon>Cyanobacteriota</taxon>
        <taxon>Cyanophyceae</taxon>
        <taxon>Desertifilales</taxon>
        <taxon>Desertifilaceae</taxon>
        <taxon>Roseofilum</taxon>
        <taxon>Roseofilum casamattae</taxon>
    </lineage>
</organism>
<dbReference type="EMBL" id="JAQOSQ010000009">
    <property type="protein sequence ID" value="MDJ1183745.1"/>
    <property type="molecule type" value="Genomic_DNA"/>
</dbReference>
<keyword evidence="1" id="KW-1133">Transmembrane helix</keyword>
<dbReference type="RefSeq" id="WP_283758397.1">
    <property type="nucleotide sequence ID" value="NZ_JAQOSQ010000009.1"/>
</dbReference>
<dbReference type="Proteomes" id="UP001232992">
    <property type="component" value="Unassembled WGS sequence"/>
</dbReference>
<name>A0ABT7BX50_9CYAN</name>
<sequence length="129" mass="14129">MPDNNPFSNPWTARYAKFLAFVLLYGATVHIGNIAGLTGTPWLSTPLLWQGMDVVLLIFDLVAAIALWQGLAGSVWLVFAGIILLQFVPYTVLRAQFIINPEDAQTLNGLLATEGLIFGIFALLLLLKK</sequence>
<gene>
    <name evidence="2" type="ORF">PMH09_11155</name>
</gene>
<protein>
    <recommendedName>
        <fullName evidence="4">DoxX family protein</fullName>
    </recommendedName>
</protein>
<comment type="caution">
    <text evidence="2">The sequence shown here is derived from an EMBL/GenBank/DDBJ whole genome shotgun (WGS) entry which is preliminary data.</text>
</comment>
<feature type="transmembrane region" description="Helical" evidence="1">
    <location>
        <begin position="15"/>
        <end position="35"/>
    </location>
</feature>
<feature type="transmembrane region" description="Helical" evidence="1">
    <location>
        <begin position="75"/>
        <end position="97"/>
    </location>
</feature>
<evidence type="ECO:0008006" key="4">
    <source>
        <dbReference type="Google" id="ProtNLM"/>
    </source>
</evidence>
<evidence type="ECO:0000313" key="3">
    <source>
        <dbReference type="Proteomes" id="UP001232992"/>
    </source>
</evidence>
<feature type="transmembrane region" description="Helical" evidence="1">
    <location>
        <begin position="109"/>
        <end position="127"/>
    </location>
</feature>
<keyword evidence="3" id="KW-1185">Reference proteome</keyword>
<reference evidence="2 3" key="1">
    <citation type="submission" date="2023-01" db="EMBL/GenBank/DDBJ databases">
        <title>Novel diversity within Roseofilum (Cyanobacteria; Desertifilaceae) from marine benthic mats with descriptions of four novel species.</title>
        <authorList>
            <person name="Wang Y."/>
            <person name="Berthold D.E."/>
            <person name="Hu J."/>
            <person name="Lefler F.W."/>
            <person name="Laughinghouse H.D. IV."/>
        </authorList>
    </citation>
    <scope>NUCLEOTIDE SEQUENCE [LARGE SCALE GENOMIC DNA]</scope>
    <source>
        <strain evidence="2 3">BLCC-M143</strain>
    </source>
</reference>
<keyword evidence="1" id="KW-0812">Transmembrane</keyword>
<proteinExistence type="predicted"/>
<accession>A0ABT7BX50</accession>
<keyword evidence="1" id="KW-0472">Membrane</keyword>
<evidence type="ECO:0000256" key="1">
    <source>
        <dbReference type="SAM" id="Phobius"/>
    </source>
</evidence>
<evidence type="ECO:0000313" key="2">
    <source>
        <dbReference type="EMBL" id="MDJ1183745.1"/>
    </source>
</evidence>
<feature type="transmembrane region" description="Helical" evidence="1">
    <location>
        <begin position="47"/>
        <end position="68"/>
    </location>
</feature>